<dbReference type="Pfam" id="PF01400">
    <property type="entry name" value="Astacin"/>
    <property type="match status" value="1"/>
</dbReference>
<gene>
    <name evidence="3" type="ORF">EK21DRAFT_115173</name>
</gene>
<organism evidence="3 4">
    <name type="scientific">Setomelanomma holmii</name>
    <dbReference type="NCBI Taxonomy" id="210430"/>
    <lineage>
        <taxon>Eukaryota</taxon>
        <taxon>Fungi</taxon>
        <taxon>Dikarya</taxon>
        <taxon>Ascomycota</taxon>
        <taxon>Pezizomycotina</taxon>
        <taxon>Dothideomycetes</taxon>
        <taxon>Pleosporomycetidae</taxon>
        <taxon>Pleosporales</taxon>
        <taxon>Pleosporineae</taxon>
        <taxon>Phaeosphaeriaceae</taxon>
        <taxon>Setomelanomma</taxon>
    </lineage>
</organism>
<evidence type="ECO:0000256" key="1">
    <source>
        <dbReference type="RuleBase" id="RU361183"/>
    </source>
</evidence>
<dbReference type="AlphaFoldDB" id="A0A9P4H4V9"/>
<evidence type="ECO:0000259" key="2">
    <source>
        <dbReference type="Pfam" id="PF01400"/>
    </source>
</evidence>
<evidence type="ECO:0000313" key="3">
    <source>
        <dbReference type="EMBL" id="KAF2027052.1"/>
    </source>
</evidence>
<keyword evidence="1" id="KW-0645">Protease</keyword>
<protein>
    <recommendedName>
        <fullName evidence="1">Metalloendopeptidase</fullName>
        <ecNumber evidence="1">3.4.24.-</ecNumber>
    </recommendedName>
</protein>
<dbReference type="InterPro" id="IPR029063">
    <property type="entry name" value="SAM-dependent_MTases_sf"/>
</dbReference>
<comment type="cofactor">
    <cofactor evidence="1">
        <name>Zn(2+)</name>
        <dbReference type="ChEBI" id="CHEBI:29105"/>
    </cofactor>
    <text evidence="1">Binds 1 zinc ion per subunit.</text>
</comment>
<dbReference type="CDD" id="cd02440">
    <property type="entry name" value="AdoMet_MTases"/>
    <property type="match status" value="1"/>
</dbReference>
<dbReference type="PANTHER" id="PTHR10127:SF850">
    <property type="entry name" value="METALLOENDOPEPTIDASE"/>
    <property type="match status" value="1"/>
</dbReference>
<dbReference type="PRINTS" id="PR00480">
    <property type="entry name" value="ASTACIN"/>
</dbReference>
<dbReference type="InterPro" id="IPR001506">
    <property type="entry name" value="Peptidase_M12A"/>
</dbReference>
<name>A0A9P4H4V9_9PLEO</name>
<comment type="caution">
    <text evidence="3">The sequence shown here is derived from an EMBL/GenBank/DDBJ whole genome shotgun (WGS) entry which is preliminary data.</text>
</comment>
<keyword evidence="1" id="KW-0482">Metalloprotease</keyword>
<dbReference type="GO" id="GO:0046872">
    <property type="term" value="F:metal ion binding"/>
    <property type="evidence" value="ECO:0007669"/>
    <property type="project" value="UniProtKB-KW"/>
</dbReference>
<keyword evidence="1" id="KW-0479">Metal-binding</keyword>
<dbReference type="InterPro" id="IPR024079">
    <property type="entry name" value="MetalloPept_cat_dom_sf"/>
</dbReference>
<dbReference type="SUPFAM" id="SSF55486">
    <property type="entry name" value="Metalloproteases ('zincins'), catalytic domain"/>
    <property type="match status" value="1"/>
</dbReference>
<keyword evidence="1" id="KW-0378">Hydrolase</keyword>
<sequence length="421" mass="46590">MTTASGKGQQYDEIAREYNADEDLPVAGLEAELIESAFGDCTGLTILDIGGGSGVYAREAIGRDIDAKSLERSRIRWLLGDGSKPLMDRGIEIPAFDLYDMTKANWIFDHAYKVNDLRGMREIIAASPKPGGKFISISSLDGLGNVIANDSAVWSRELGQPGAGSGHALQLERLFQSSGAWPFRYLLNGQWNNEFSGDALVIKKLAGEDGASRTTVEYTKDGVPGRHEMALRFDSGTSDTIKKWTATHKLGHASGLFHEHSRPDRDMYVQYNYDKVVGYADALSRAQQDNYSATQLCTNIFVAQHYGFLGLEFMNPLGEEGHGSDNYDQSFIMHYFSTMMADPKSVDDDPIKPDSYLLAMKIGDKKYIITEPRRNFKVSEWDIKAIQDMYPWKGQAAVDFAAINATTLMTTARPAVATTRL</sequence>
<reference evidence="3" key="1">
    <citation type="journal article" date="2020" name="Stud. Mycol.">
        <title>101 Dothideomycetes genomes: a test case for predicting lifestyles and emergence of pathogens.</title>
        <authorList>
            <person name="Haridas S."/>
            <person name="Albert R."/>
            <person name="Binder M."/>
            <person name="Bloem J."/>
            <person name="Labutti K."/>
            <person name="Salamov A."/>
            <person name="Andreopoulos B."/>
            <person name="Baker S."/>
            <person name="Barry K."/>
            <person name="Bills G."/>
            <person name="Bluhm B."/>
            <person name="Cannon C."/>
            <person name="Castanera R."/>
            <person name="Culley D."/>
            <person name="Daum C."/>
            <person name="Ezra D."/>
            <person name="Gonzalez J."/>
            <person name="Henrissat B."/>
            <person name="Kuo A."/>
            <person name="Liang C."/>
            <person name="Lipzen A."/>
            <person name="Lutzoni F."/>
            <person name="Magnuson J."/>
            <person name="Mondo S."/>
            <person name="Nolan M."/>
            <person name="Ohm R."/>
            <person name="Pangilinan J."/>
            <person name="Park H.-J."/>
            <person name="Ramirez L."/>
            <person name="Alfaro M."/>
            <person name="Sun H."/>
            <person name="Tritt A."/>
            <person name="Yoshinaga Y."/>
            <person name="Zwiers L.-H."/>
            <person name="Turgeon B."/>
            <person name="Goodwin S."/>
            <person name="Spatafora J."/>
            <person name="Crous P."/>
            <person name="Grigoriev I."/>
        </authorList>
    </citation>
    <scope>NUCLEOTIDE SEQUENCE</scope>
    <source>
        <strain evidence="3">CBS 110217</strain>
    </source>
</reference>
<dbReference type="OrthoDB" id="3647at2759"/>
<dbReference type="SUPFAM" id="SSF53335">
    <property type="entry name" value="S-adenosyl-L-methionine-dependent methyltransferases"/>
    <property type="match status" value="1"/>
</dbReference>
<dbReference type="EMBL" id="ML978232">
    <property type="protein sequence ID" value="KAF2027052.1"/>
    <property type="molecule type" value="Genomic_DNA"/>
</dbReference>
<evidence type="ECO:0000313" key="4">
    <source>
        <dbReference type="Proteomes" id="UP000799777"/>
    </source>
</evidence>
<accession>A0A9P4H4V9</accession>
<dbReference type="Gene3D" id="3.40.390.10">
    <property type="entry name" value="Collagenase (Catalytic Domain)"/>
    <property type="match status" value="1"/>
</dbReference>
<dbReference type="GO" id="GO:0004222">
    <property type="term" value="F:metalloendopeptidase activity"/>
    <property type="evidence" value="ECO:0007669"/>
    <property type="project" value="UniProtKB-UniRule"/>
</dbReference>
<keyword evidence="4" id="KW-1185">Reference proteome</keyword>
<feature type="domain" description="Peptidase M12A" evidence="2">
    <location>
        <begin position="242"/>
        <end position="294"/>
    </location>
</feature>
<dbReference type="GO" id="GO:0006508">
    <property type="term" value="P:proteolysis"/>
    <property type="evidence" value="ECO:0007669"/>
    <property type="project" value="UniProtKB-KW"/>
</dbReference>
<dbReference type="EC" id="3.4.24.-" evidence="1"/>
<dbReference type="Proteomes" id="UP000799777">
    <property type="component" value="Unassembled WGS sequence"/>
</dbReference>
<proteinExistence type="predicted"/>
<dbReference type="PANTHER" id="PTHR10127">
    <property type="entry name" value="DISCOIDIN, CUB, EGF, LAMININ , AND ZINC METALLOPROTEASE DOMAIN CONTAINING"/>
    <property type="match status" value="1"/>
</dbReference>
<keyword evidence="1" id="KW-0862">Zinc</keyword>